<dbReference type="Pfam" id="PF01263">
    <property type="entry name" value="Aldose_epim"/>
    <property type="match status" value="1"/>
</dbReference>
<comment type="subunit">
    <text evidence="5">Monomer.</text>
</comment>
<dbReference type="InterPro" id="IPR047215">
    <property type="entry name" value="Galactose_mutarotase-like"/>
</dbReference>
<dbReference type="Proteomes" id="UP001302222">
    <property type="component" value="Unassembled WGS sequence"/>
</dbReference>
<dbReference type="InterPro" id="IPR008183">
    <property type="entry name" value="Aldose_1/G6P_1-epimerase"/>
</dbReference>
<keyword evidence="10 11" id="KW-0119">Carbohydrate metabolism</keyword>
<accession>A0ABU5SKN7</accession>
<protein>
    <recommendedName>
        <fullName evidence="7 11">Aldose 1-epimerase</fullName>
        <ecNumber evidence="6 11">5.1.3.3</ecNumber>
    </recommendedName>
</protein>
<evidence type="ECO:0000256" key="9">
    <source>
        <dbReference type="ARBA" id="ARBA00023235"/>
    </source>
</evidence>
<sequence>MKQSAIEAQHFGQMPDGRKTSLYTLKNANGIIVKITDFGATIVSIFTPDKNGFSDDITHGCNTLEGYLKGVPYFGATVGRYGNRIGNATFSLDGETYTLAKNNGPNTLHGGLIGFDKAIWKMVEMVEGEETSLSFSHVSPDGDEGFPGELSLEVTFTLTNDNELKIKYKGKTNKATVLNITNHSYFNLSDGSDIMAHQVKLYADKFLPVDSNIVPTGEMRWVKDTPFDFTDFHTIGERINDTSDEQIVLGEGYDHCFVITEQDNEGKLKQAATIYEPISGRMMEVFTTEPGMQFYTANHLDGSIIGKKGETYIYRSAFCVETQHFPDAPNQPDFPSTVLRPDETFNSITVYQFSIK</sequence>
<evidence type="ECO:0000256" key="6">
    <source>
        <dbReference type="ARBA" id="ARBA00013185"/>
    </source>
</evidence>
<dbReference type="PANTHER" id="PTHR10091:SF0">
    <property type="entry name" value="GALACTOSE MUTAROTASE"/>
    <property type="match status" value="1"/>
</dbReference>
<proteinExistence type="inferred from homology"/>
<dbReference type="SUPFAM" id="SSF74650">
    <property type="entry name" value="Galactose mutarotase-like"/>
    <property type="match status" value="1"/>
</dbReference>
<dbReference type="PIRSF" id="PIRSF005096">
    <property type="entry name" value="GALM"/>
    <property type="match status" value="1"/>
</dbReference>
<evidence type="ECO:0000256" key="7">
    <source>
        <dbReference type="ARBA" id="ARBA00014165"/>
    </source>
</evidence>
<dbReference type="PANTHER" id="PTHR10091">
    <property type="entry name" value="ALDOSE-1-EPIMERASE"/>
    <property type="match status" value="1"/>
</dbReference>
<evidence type="ECO:0000256" key="2">
    <source>
        <dbReference type="ARBA" id="ARBA00001913"/>
    </source>
</evidence>
<evidence type="ECO:0000256" key="4">
    <source>
        <dbReference type="ARBA" id="ARBA00006206"/>
    </source>
</evidence>
<keyword evidence="9 11" id="KW-0413">Isomerase</keyword>
<evidence type="ECO:0000256" key="8">
    <source>
        <dbReference type="ARBA" id="ARBA00022837"/>
    </source>
</evidence>
<organism evidence="12 13">
    <name type="scientific">Arcicella lustrica</name>
    <dbReference type="NCBI Taxonomy" id="2984196"/>
    <lineage>
        <taxon>Bacteria</taxon>
        <taxon>Pseudomonadati</taxon>
        <taxon>Bacteroidota</taxon>
        <taxon>Cytophagia</taxon>
        <taxon>Cytophagales</taxon>
        <taxon>Flectobacillaceae</taxon>
        <taxon>Arcicella</taxon>
    </lineage>
</organism>
<dbReference type="GO" id="GO:0016853">
    <property type="term" value="F:isomerase activity"/>
    <property type="evidence" value="ECO:0007669"/>
    <property type="project" value="UniProtKB-KW"/>
</dbReference>
<dbReference type="EC" id="5.1.3.3" evidence="6 11"/>
<dbReference type="RefSeq" id="WP_323259586.1">
    <property type="nucleotide sequence ID" value="NZ_JAYGIM010000011.1"/>
</dbReference>
<keyword evidence="13" id="KW-1185">Reference proteome</keyword>
<name>A0ABU5SKN7_9BACT</name>
<dbReference type="InterPro" id="IPR014718">
    <property type="entry name" value="GH-type_carb-bd"/>
</dbReference>
<evidence type="ECO:0000256" key="10">
    <source>
        <dbReference type="ARBA" id="ARBA00023277"/>
    </source>
</evidence>
<dbReference type="InterPro" id="IPR015443">
    <property type="entry name" value="Aldose_1-epimerase"/>
</dbReference>
<dbReference type="InterPro" id="IPR011013">
    <property type="entry name" value="Gal_mutarotase_sf_dom"/>
</dbReference>
<gene>
    <name evidence="12" type="ORF">VB798_14625</name>
</gene>
<keyword evidence="8" id="KW-0106">Calcium</keyword>
<dbReference type="NCBIfam" id="NF008277">
    <property type="entry name" value="PRK11055.1"/>
    <property type="match status" value="1"/>
</dbReference>
<evidence type="ECO:0000256" key="1">
    <source>
        <dbReference type="ARBA" id="ARBA00001614"/>
    </source>
</evidence>
<dbReference type="Gene3D" id="2.70.98.10">
    <property type="match status" value="1"/>
</dbReference>
<dbReference type="EMBL" id="JAYGIM010000011">
    <property type="protein sequence ID" value="MEA5427823.1"/>
    <property type="molecule type" value="Genomic_DNA"/>
</dbReference>
<comment type="cofactor">
    <cofactor evidence="2">
        <name>Ca(2+)</name>
        <dbReference type="ChEBI" id="CHEBI:29108"/>
    </cofactor>
</comment>
<comment type="caution">
    <text evidence="12">The sequence shown here is derived from an EMBL/GenBank/DDBJ whole genome shotgun (WGS) entry which is preliminary data.</text>
</comment>
<evidence type="ECO:0000256" key="11">
    <source>
        <dbReference type="PIRNR" id="PIRNR005096"/>
    </source>
</evidence>
<reference evidence="12 13" key="1">
    <citation type="submission" date="2023-12" db="EMBL/GenBank/DDBJ databases">
        <title>Novel species of the genus Arcicella isolated from rivers.</title>
        <authorList>
            <person name="Lu H."/>
        </authorList>
    </citation>
    <scope>NUCLEOTIDE SEQUENCE [LARGE SCALE GENOMIC DNA]</scope>
    <source>
        <strain evidence="12 13">DC25W</strain>
    </source>
</reference>
<dbReference type="CDD" id="cd09019">
    <property type="entry name" value="galactose_mutarotase_like"/>
    <property type="match status" value="1"/>
</dbReference>
<dbReference type="InterPro" id="IPR018052">
    <property type="entry name" value="Ald1_epimerase_CS"/>
</dbReference>
<evidence type="ECO:0000256" key="3">
    <source>
        <dbReference type="ARBA" id="ARBA00005028"/>
    </source>
</evidence>
<dbReference type="PROSITE" id="PS00545">
    <property type="entry name" value="ALDOSE_1_EPIMERASE"/>
    <property type="match status" value="1"/>
</dbReference>
<comment type="catalytic activity">
    <reaction evidence="1 11">
        <text>alpha-D-glucose = beta-D-glucose</text>
        <dbReference type="Rhea" id="RHEA:10264"/>
        <dbReference type="ChEBI" id="CHEBI:15903"/>
        <dbReference type="ChEBI" id="CHEBI:17925"/>
        <dbReference type="EC" id="5.1.3.3"/>
    </reaction>
</comment>
<evidence type="ECO:0000256" key="5">
    <source>
        <dbReference type="ARBA" id="ARBA00011245"/>
    </source>
</evidence>
<evidence type="ECO:0000313" key="13">
    <source>
        <dbReference type="Proteomes" id="UP001302222"/>
    </source>
</evidence>
<comment type="pathway">
    <text evidence="3 11">Carbohydrate metabolism; hexose metabolism.</text>
</comment>
<evidence type="ECO:0000313" key="12">
    <source>
        <dbReference type="EMBL" id="MEA5427823.1"/>
    </source>
</evidence>
<comment type="similarity">
    <text evidence="4 11">Belongs to the aldose epimerase family.</text>
</comment>